<accession>A0A2P2NMV8</accession>
<dbReference type="AlphaFoldDB" id="A0A2P2NMV8"/>
<proteinExistence type="predicted"/>
<protein>
    <submittedName>
        <fullName evidence="1">Uncharacterized protein</fullName>
    </submittedName>
</protein>
<reference evidence="1" key="1">
    <citation type="submission" date="2018-02" db="EMBL/GenBank/DDBJ databases">
        <title>Rhizophora mucronata_Transcriptome.</title>
        <authorList>
            <person name="Meera S.P."/>
            <person name="Sreeshan A."/>
            <person name="Augustine A."/>
        </authorList>
    </citation>
    <scope>NUCLEOTIDE SEQUENCE</scope>
    <source>
        <tissue evidence="1">Leaf</tissue>
    </source>
</reference>
<evidence type="ECO:0000313" key="1">
    <source>
        <dbReference type="EMBL" id="MBX43801.1"/>
    </source>
</evidence>
<sequence>MVDNRLFISLKEANSNKIESLHDGLLHLYLDSS</sequence>
<organism evidence="1">
    <name type="scientific">Rhizophora mucronata</name>
    <name type="common">Asiatic mangrove</name>
    <dbReference type="NCBI Taxonomy" id="61149"/>
    <lineage>
        <taxon>Eukaryota</taxon>
        <taxon>Viridiplantae</taxon>
        <taxon>Streptophyta</taxon>
        <taxon>Embryophyta</taxon>
        <taxon>Tracheophyta</taxon>
        <taxon>Spermatophyta</taxon>
        <taxon>Magnoliopsida</taxon>
        <taxon>eudicotyledons</taxon>
        <taxon>Gunneridae</taxon>
        <taxon>Pentapetalae</taxon>
        <taxon>rosids</taxon>
        <taxon>fabids</taxon>
        <taxon>Malpighiales</taxon>
        <taxon>Rhizophoraceae</taxon>
        <taxon>Rhizophora</taxon>
    </lineage>
</organism>
<dbReference type="EMBL" id="GGEC01063317">
    <property type="protein sequence ID" value="MBX43801.1"/>
    <property type="molecule type" value="Transcribed_RNA"/>
</dbReference>
<name>A0A2P2NMV8_RHIMU</name>